<dbReference type="PROSITE" id="PS00687">
    <property type="entry name" value="ALDEHYDE_DEHYDR_GLU"/>
    <property type="match status" value="1"/>
</dbReference>
<dbReference type="Pfam" id="PF00171">
    <property type="entry name" value="Aldedh"/>
    <property type="match status" value="1"/>
</dbReference>
<dbReference type="RefSeq" id="WP_072973500.1">
    <property type="nucleotide sequence ID" value="NZ_FQTY01000002.1"/>
</dbReference>
<dbReference type="STRING" id="1123404.SAMN02745784_00864"/>
<evidence type="ECO:0000256" key="3">
    <source>
        <dbReference type="ARBA" id="ARBA00023027"/>
    </source>
</evidence>
<protein>
    <recommendedName>
        <fullName evidence="4">Aldehyde dehydrogenase</fullName>
    </recommendedName>
</protein>
<evidence type="ECO:0000313" key="10">
    <source>
        <dbReference type="EMBL" id="SHE48170.1"/>
    </source>
</evidence>
<dbReference type="AlphaFoldDB" id="A0A1M4TUL4"/>
<evidence type="ECO:0000256" key="5">
    <source>
        <dbReference type="PIRSR" id="PIRSR036492-1"/>
    </source>
</evidence>
<sequence length="456" mass="52301">MLQNPYESKRKYFDNGNTRNYEFRKTQLEKLKMVLKKYEKDIINALNLDLGKPIFESYTAEIGVVYQELNHAIKNLRYWMKPKKVHTPIYLQPANSYIYPEPKGIVLIISPWNYPFQLSISPLIGAIAAGNCVVLKPSNQSKETKKIISKIIHETFNENYISIVEGLGSETVIPLIEDYRFDHIFFTGSVNTGKKILEVSAKQLIPVTLELGGKSPAIVHEDANIDIVAKRITWAKFYNAGQTCVAPDYLLVHESKKETLVNKIKLYIKKYYGENVEESKNLGRIINEKRFDRLIYLLKDSNILEGGNYNREIRFIAPTLIDGINITHPIMKEEIFGPILPILTYKNIDDIVNIVKTNPYPLALYLFTQNKDIEDYIIKNVQFGGGCINHAISHVANPNLPFGGIGYSGIGKYHSKYTFNTFSHEKSIFKSKGKFDSNLLYPPYNDKNLRLARRFL</sequence>
<dbReference type="InterPro" id="IPR016163">
    <property type="entry name" value="Ald_DH_C"/>
</dbReference>
<evidence type="ECO:0000313" key="11">
    <source>
        <dbReference type="Proteomes" id="UP000184114"/>
    </source>
</evidence>
<dbReference type="FunFam" id="3.40.605.10:FF:000004">
    <property type="entry name" value="Aldehyde dehydrogenase"/>
    <property type="match status" value="1"/>
</dbReference>
<comment type="similarity">
    <text evidence="1 4 7">Belongs to the aldehyde dehydrogenase family.</text>
</comment>
<evidence type="ECO:0000256" key="6">
    <source>
        <dbReference type="PROSITE-ProRule" id="PRU10007"/>
    </source>
</evidence>
<dbReference type="GO" id="GO:0006081">
    <property type="term" value="P:aldehyde metabolic process"/>
    <property type="evidence" value="ECO:0007669"/>
    <property type="project" value="InterPro"/>
</dbReference>
<proteinExistence type="inferred from homology"/>
<evidence type="ECO:0000259" key="9">
    <source>
        <dbReference type="Pfam" id="PF00171"/>
    </source>
</evidence>
<reference evidence="11" key="1">
    <citation type="submission" date="2016-11" db="EMBL/GenBank/DDBJ databases">
        <authorList>
            <person name="Varghese N."/>
            <person name="Submissions S."/>
        </authorList>
    </citation>
    <scope>NUCLEOTIDE SEQUENCE [LARGE SCALE GENOMIC DNA]</scope>
    <source>
        <strain evidence="11">DSM 18095</strain>
    </source>
</reference>
<dbReference type="EMBL" id="FQTY01000002">
    <property type="protein sequence ID" value="SHE48170.1"/>
    <property type="molecule type" value="Genomic_DNA"/>
</dbReference>
<dbReference type="InterPro" id="IPR016160">
    <property type="entry name" value="Ald_DH_CS_CYS"/>
</dbReference>
<feature type="active site" evidence="5 6">
    <location>
        <position position="210"/>
    </location>
</feature>
<dbReference type="InterPro" id="IPR015590">
    <property type="entry name" value="Aldehyde_DH_dom"/>
</dbReference>
<feature type="active site" evidence="5">
    <location>
        <position position="244"/>
    </location>
</feature>
<accession>A0A1M4TUL4</accession>
<dbReference type="InterPro" id="IPR029510">
    <property type="entry name" value="Ald_DH_CS_GLU"/>
</dbReference>
<feature type="coiled-coil region" evidence="8">
    <location>
        <begin position="21"/>
        <end position="48"/>
    </location>
</feature>
<gene>
    <name evidence="10" type="ORF">SAMN02745784_00864</name>
</gene>
<dbReference type="InterPro" id="IPR016161">
    <property type="entry name" value="Ald_DH/histidinol_DH"/>
</dbReference>
<evidence type="ECO:0000256" key="1">
    <source>
        <dbReference type="ARBA" id="ARBA00009986"/>
    </source>
</evidence>
<dbReference type="PIRSF" id="PIRSF036492">
    <property type="entry name" value="ALDH"/>
    <property type="match status" value="1"/>
</dbReference>
<keyword evidence="11" id="KW-1185">Reference proteome</keyword>
<evidence type="ECO:0000256" key="8">
    <source>
        <dbReference type="SAM" id="Coils"/>
    </source>
</evidence>
<dbReference type="Gene3D" id="3.40.605.10">
    <property type="entry name" value="Aldehyde Dehydrogenase, Chain A, domain 1"/>
    <property type="match status" value="1"/>
</dbReference>
<dbReference type="FunFam" id="3.40.309.10:FF:000003">
    <property type="entry name" value="Aldehyde dehydrogenase"/>
    <property type="match status" value="1"/>
</dbReference>
<dbReference type="GeneID" id="90996293"/>
<organism evidence="10 11">
    <name type="scientific">Tissierella praeacuta DSM 18095</name>
    <dbReference type="NCBI Taxonomy" id="1123404"/>
    <lineage>
        <taxon>Bacteria</taxon>
        <taxon>Bacillati</taxon>
        <taxon>Bacillota</taxon>
        <taxon>Tissierellia</taxon>
        <taxon>Tissierellales</taxon>
        <taxon>Tissierellaceae</taxon>
        <taxon>Tissierella</taxon>
    </lineage>
</organism>
<dbReference type="PROSITE" id="PS00070">
    <property type="entry name" value="ALDEHYDE_DEHYDR_CYS"/>
    <property type="match status" value="1"/>
</dbReference>
<dbReference type="Gene3D" id="3.40.309.10">
    <property type="entry name" value="Aldehyde Dehydrogenase, Chain A, domain 2"/>
    <property type="match status" value="1"/>
</dbReference>
<dbReference type="PANTHER" id="PTHR43570:SF16">
    <property type="entry name" value="ALDEHYDE DEHYDROGENASE TYPE III, ISOFORM Q"/>
    <property type="match status" value="1"/>
</dbReference>
<dbReference type="GO" id="GO:0005737">
    <property type="term" value="C:cytoplasm"/>
    <property type="evidence" value="ECO:0007669"/>
    <property type="project" value="TreeGrafter"/>
</dbReference>
<keyword evidence="3" id="KW-0520">NAD</keyword>
<dbReference type="GO" id="GO:0004029">
    <property type="term" value="F:aldehyde dehydrogenase (NAD+) activity"/>
    <property type="evidence" value="ECO:0007669"/>
    <property type="project" value="TreeGrafter"/>
</dbReference>
<evidence type="ECO:0000256" key="7">
    <source>
        <dbReference type="RuleBase" id="RU003345"/>
    </source>
</evidence>
<dbReference type="Proteomes" id="UP000184114">
    <property type="component" value="Unassembled WGS sequence"/>
</dbReference>
<dbReference type="InterPro" id="IPR012394">
    <property type="entry name" value="Aldehyde_DH_NAD(P)"/>
</dbReference>
<keyword evidence="2 4" id="KW-0560">Oxidoreductase</keyword>
<dbReference type="SUPFAM" id="SSF53720">
    <property type="entry name" value="ALDH-like"/>
    <property type="match status" value="1"/>
</dbReference>
<feature type="domain" description="Aldehyde dehydrogenase" evidence="9">
    <location>
        <begin position="18"/>
        <end position="428"/>
    </location>
</feature>
<dbReference type="InterPro" id="IPR016162">
    <property type="entry name" value="Ald_DH_N"/>
</dbReference>
<keyword evidence="8" id="KW-0175">Coiled coil</keyword>
<dbReference type="PANTHER" id="PTHR43570">
    <property type="entry name" value="ALDEHYDE DEHYDROGENASE"/>
    <property type="match status" value="1"/>
</dbReference>
<evidence type="ECO:0000256" key="4">
    <source>
        <dbReference type="PIRNR" id="PIRNR036492"/>
    </source>
</evidence>
<dbReference type="CDD" id="cd07136">
    <property type="entry name" value="ALDH_YwdH-P39616"/>
    <property type="match status" value="1"/>
</dbReference>
<evidence type="ECO:0000256" key="2">
    <source>
        <dbReference type="ARBA" id="ARBA00023002"/>
    </source>
</evidence>
<name>A0A1M4TUL4_9FIRM</name>